<accession>A0AAQ0YDT6</accession>
<dbReference type="AlphaFoldDB" id="A0AAQ0YDT6"/>
<organism evidence="1 2">
    <name type="scientific">Lactiplantibacillus plantarum</name>
    <name type="common">Lactobacillus plantarum</name>
    <dbReference type="NCBI Taxonomy" id="1590"/>
    <lineage>
        <taxon>Bacteria</taxon>
        <taxon>Bacillati</taxon>
        <taxon>Bacillota</taxon>
        <taxon>Bacilli</taxon>
        <taxon>Lactobacillales</taxon>
        <taxon>Lactobacillaceae</taxon>
        <taxon>Lactiplantibacillus</taxon>
    </lineage>
</organism>
<reference evidence="1 2" key="1">
    <citation type="submission" date="2020-12" db="EMBL/GenBank/DDBJ databases">
        <title>Whole genome sequencing of Lactobacillus plantarum PC518.</title>
        <authorList>
            <person name="Guo Q."/>
        </authorList>
    </citation>
    <scope>NUCLEOTIDE SEQUENCE [LARGE SCALE GENOMIC DNA]</scope>
    <source>
        <strain evidence="1 2">PC518</strain>
    </source>
</reference>
<gene>
    <name evidence="1" type="ORF">JH395_13835</name>
</gene>
<protein>
    <submittedName>
        <fullName evidence="1">Uncharacterized protein</fullName>
    </submittedName>
</protein>
<evidence type="ECO:0000313" key="2">
    <source>
        <dbReference type="Proteomes" id="UP000595466"/>
    </source>
</evidence>
<dbReference type="EMBL" id="CP066817">
    <property type="protein sequence ID" value="QQM60774.1"/>
    <property type="molecule type" value="Genomic_DNA"/>
</dbReference>
<dbReference type="RefSeq" id="WP_003642985.1">
    <property type="nucleotide sequence ID" value="NZ_BAAFRT010000001.1"/>
</dbReference>
<dbReference type="Proteomes" id="UP000595466">
    <property type="component" value="Chromosome"/>
</dbReference>
<sequence length="84" mass="9388">MDKPILAEIWGGFQALIWRESLLKGAYFESSKIASLGPLEKVRISVNMLGWFVLHRLPGISANCRNVVGTDLSRKITSQILAFQ</sequence>
<name>A0AAQ0YDT6_LACPN</name>
<proteinExistence type="predicted"/>
<evidence type="ECO:0000313" key="1">
    <source>
        <dbReference type="EMBL" id="QQM60774.1"/>
    </source>
</evidence>